<proteinExistence type="predicted"/>
<sequence length="135" mass="15419">MGNAALKQHAVRLLEQHAPLVVKDLPYDELLALSVLGISVKLQRLELQERVLENLAIFLPLEIECAWLEEVELSLRSRLHVHASAQRLVLSVRLRDWEPWLCWNVGCVHASCHACRHVLSTTIFKHDTSAFGELR</sequence>
<evidence type="ECO:0000313" key="2">
    <source>
        <dbReference type="Proteomes" id="UP000649617"/>
    </source>
</evidence>
<name>A0A812SKB2_SYMPI</name>
<dbReference type="EMBL" id="CAJNIZ010026102">
    <property type="protein sequence ID" value="CAE7489223.1"/>
    <property type="molecule type" value="Genomic_DNA"/>
</dbReference>
<reference evidence="1" key="1">
    <citation type="submission" date="2021-02" db="EMBL/GenBank/DDBJ databases">
        <authorList>
            <person name="Dougan E. K."/>
            <person name="Rhodes N."/>
            <person name="Thang M."/>
            <person name="Chan C."/>
        </authorList>
    </citation>
    <scope>NUCLEOTIDE SEQUENCE</scope>
</reference>
<keyword evidence="2" id="KW-1185">Reference proteome</keyword>
<dbReference type="AlphaFoldDB" id="A0A812SKB2"/>
<evidence type="ECO:0000313" key="1">
    <source>
        <dbReference type="EMBL" id="CAE7489223.1"/>
    </source>
</evidence>
<protein>
    <submittedName>
        <fullName evidence="1">TTLL10 protein</fullName>
    </submittedName>
</protein>
<comment type="caution">
    <text evidence="1">The sequence shown here is derived from an EMBL/GenBank/DDBJ whole genome shotgun (WGS) entry which is preliminary data.</text>
</comment>
<organism evidence="1 2">
    <name type="scientific">Symbiodinium pilosum</name>
    <name type="common">Dinoflagellate</name>
    <dbReference type="NCBI Taxonomy" id="2952"/>
    <lineage>
        <taxon>Eukaryota</taxon>
        <taxon>Sar</taxon>
        <taxon>Alveolata</taxon>
        <taxon>Dinophyceae</taxon>
        <taxon>Suessiales</taxon>
        <taxon>Symbiodiniaceae</taxon>
        <taxon>Symbiodinium</taxon>
    </lineage>
</organism>
<accession>A0A812SKB2</accession>
<gene>
    <name evidence="1" type="primary">TTLL10</name>
    <name evidence="1" type="ORF">SPIL2461_LOCUS12594</name>
</gene>
<dbReference type="Proteomes" id="UP000649617">
    <property type="component" value="Unassembled WGS sequence"/>
</dbReference>